<evidence type="ECO:0000259" key="9">
    <source>
        <dbReference type="PROSITE" id="PS50928"/>
    </source>
</evidence>
<proteinExistence type="inferred from homology"/>
<reference evidence="10 11" key="1">
    <citation type="submission" date="2020-08" db="EMBL/GenBank/DDBJ databases">
        <title>Genomic Encyclopedia of Type Strains, Phase IV (KMG-IV): sequencing the most valuable type-strain genomes for metagenomic binning, comparative biology and taxonomic classification.</title>
        <authorList>
            <person name="Goeker M."/>
        </authorList>
    </citation>
    <scope>NUCLEOTIDE SEQUENCE [LARGE SCALE GENOMIC DNA]</scope>
    <source>
        <strain evidence="10 11">DSM 26438</strain>
    </source>
</reference>
<dbReference type="Pfam" id="PF00528">
    <property type="entry name" value="BPD_transp_1"/>
    <property type="match status" value="1"/>
</dbReference>
<evidence type="ECO:0000256" key="7">
    <source>
        <dbReference type="ARBA" id="ARBA00023136"/>
    </source>
</evidence>
<keyword evidence="6 8" id="KW-1133">Transmembrane helix</keyword>
<evidence type="ECO:0000256" key="1">
    <source>
        <dbReference type="ARBA" id="ARBA00004651"/>
    </source>
</evidence>
<feature type="transmembrane region" description="Helical" evidence="8">
    <location>
        <begin position="12"/>
        <end position="37"/>
    </location>
</feature>
<evidence type="ECO:0000256" key="3">
    <source>
        <dbReference type="ARBA" id="ARBA00022448"/>
    </source>
</evidence>
<dbReference type="GO" id="GO:0055085">
    <property type="term" value="P:transmembrane transport"/>
    <property type="evidence" value="ECO:0007669"/>
    <property type="project" value="InterPro"/>
</dbReference>
<feature type="transmembrane region" description="Helical" evidence="8">
    <location>
        <begin position="102"/>
        <end position="123"/>
    </location>
</feature>
<keyword evidence="4" id="KW-1003">Cell membrane</keyword>
<keyword evidence="11" id="KW-1185">Reference proteome</keyword>
<dbReference type="PROSITE" id="PS50928">
    <property type="entry name" value="ABC_TM1"/>
    <property type="match status" value="1"/>
</dbReference>
<dbReference type="SUPFAM" id="SSF161098">
    <property type="entry name" value="MetI-like"/>
    <property type="match status" value="1"/>
</dbReference>
<keyword evidence="7 8" id="KW-0472">Membrane</keyword>
<comment type="subcellular location">
    <subcellularLocation>
        <location evidence="1 8">Cell membrane</location>
        <topology evidence="1 8">Multi-pass membrane protein</topology>
    </subcellularLocation>
</comment>
<dbReference type="InterPro" id="IPR035906">
    <property type="entry name" value="MetI-like_sf"/>
</dbReference>
<dbReference type="GO" id="GO:0005886">
    <property type="term" value="C:plasma membrane"/>
    <property type="evidence" value="ECO:0007669"/>
    <property type="project" value="UniProtKB-SubCell"/>
</dbReference>
<evidence type="ECO:0000313" key="10">
    <source>
        <dbReference type="EMBL" id="MBB3948611.1"/>
    </source>
</evidence>
<evidence type="ECO:0000256" key="2">
    <source>
        <dbReference type="ARBA" id="ARBA00007069"/>
    </source>
</evidence>
<organism evidence="10 11">
    <name type="scientific">Rhizobium skierniewicense</name>
    <dbReference type="NCBI Taxonomy" id="984260"/>
    <lineage>
        <taxon>Bacteria</taxon>
        <taxon>Pseudomonadati</taxon>
        <taxon>Pseudomonadota</taxon>
        <taxon>Alphaproteobacteria</taxon>
        <taxon>Hyphomicrobiales</taxon>
        <taxon>Rhizobiaceae</taxon>
        <taxon>Rhizobium/Agrobacterium group</taxon>
        <taxon>Rhizobium</taxon>
    </lineage>
</organism>
<evidence type="ECO:0000256" key="6">
    <source>
        <dbReference type="ARBA" id="ARBA00022989"/>
    </source>
</evidence>
<dbReference type="PANTHER" id="PTHR42929">
    <property type="entry name" value="INNER MEMBRANE ABC TRANSPORTER PERMEASE PROTEIN YDCU-RELATED-RELATED"/>
    <property type="match status" value="1"/>
</dbReference>
<dbReference type="CDD" id="cd06261">
    <property type="entry name" value="TM_PBP2"/>
    <property type="match status" value="1"/>
</dbReference>
<evidence type="ECO:0000256" key="8">
    <source>
        <dbReference type="RuleBase" id="RU363032"/>
    </source>
</evidence>
<feature type="transmembrane region" description="Helical" evidence="8">
    <location>
        <begin position="194"/>
        <end position="215"/>
    </location>
</feature>
<dbReference type="RefSeq" id="WP_174156095.1">
    <property type="nucleotide sequence ID" value="NZ_JAAMCM010000030.1"/>
</dbReference>
<feature type="transmembrane region" description="Helical" evidence="8">
    <location>
        <begin position="251"/>
        <end position="272"/>
    </location>
</feature>
<comment type="caution">
    <text evidence="10">The sequence shown here is derived from an EMBL/GenBank/DDBJ whole genome shotgun (WGS) entry which is preliminary data.</text>
</comment>
<dbReference type="AlphaFoldDB" id="A0A7W6CBV8"/>
<gene>
    <name evidence="10" type="ORF">GGQ73_004601</name>
</gene>
<feature type="transmembrane region" description="Helical" evidence="8">
    <location>
        <begin position="69"/>
        <end position="90"/>
    </location>
</feature>
<evidence type="ECO:0000256" key="4">
    <source>
        <dbReference type="ARBA" id="ARBA00022475"/>
    </source>
</evidence>
<keyword evidence="5 8" id="KW-0812">Transmembrane</keyword>
<feature type="transmembrane region" description="Helical" evidence="8">
    <location>
        <begin position="148"/>
        <end position="173"/>
    </location>
</feature>
<dbReference type="Proteomes" id="UP000565286">
    <property type="component" value="Unassembled WGS sequence"/>
</dbReference>
<dbReference type="InterPro" id="IPR000515">
    <property type="entry name" value="MetI-like"/>
</dbReference>
<dbReference type="Gene3D" id="1.10.3720.10">
    <property type="entry name" value="MetI-like"/>
    <property type="match status" value="1"/>
</dbReference>
<dbReference type="EMBL" id="JACIDV010000022">
    <property type="protein sequence ID" value="MBB3948611.1"/>
    <property type="molecule type" value="Genomic_DNA"/>
</dbReference>
<evidence type="ECO:0000256" key="5">
    <source>
        <dbReference type="ARBA" id="ARBA00022692"/>
    </source>
</evidence>
<evidence type="ECO:0000313" key="11">
    <source>
        <dbReference type="Proteomes" id="UP000565286"/>
    </source>
</evidence>
<keyword evidence="3 8" id="KW-0813">Transport</keyword>
<name>A0A7W6CBV8_9HYPH</name>
<dbReference type="PANTHER" id="PTHR42929:SF1">
    <property type="entry name" value="INNER MEMBRANE ABC TRANSPORTER PERMEASE PROTEIN YDCU-RELATED"/>
    <property type="match status" value="1"/>
</dbReference>
<protein>
    <submittedName>
        <fullName evidence="10">Putative spermidine/putrescine transport system permease protein</fullName>
    </submittedName>
</protein>
<comment type="similarity">
    <text evidence="2">Belongs to the binding-protein-dependent transport system permease family. CysTW subfamily.</text>
</comment>
<sequence length="286" mass="31159">MISGILRNRRAQLFLLLAPGIGYLLMFFGGPLVSALIGSVRQEDGSFTLMFYERIFTRPSMIRGLTTSIYYGVMPVIVSLVVSVPLALLIRKNFPGRKLFSGLYKLPMAVPGIIVGLMVIVVFERGGFLDRLVAPLGLQLPHLVRDDWGIGVILASVWKQVPFMTLIITSAFAAIPEDIRYASRTLGASRLKTFVFVDVPLAMPGITAAILLTFIGSMGSYAIPDIVGPPTARPLSVLMVQDFNQGHFNQVYAIGMVLSLFAIGVLLFYYSLTSRIGPGQNRGDAA</sequence>
<feature type="domain" description="ABC transmembrane type-1" evidence="9">
    <location>
        <begin position="65"/>
        <end position="269"/>
    </location>
</feature>
<accession>A0A7W6CBV8</accession>